<dbReference type="GO" id="GO:0042010">
    <property type="term" value="F:interleukin-15 receptor activity"/>
    <property type="evidence" value="ECO:0007669"/>
    <property type="project" value="InterPro"/>
</dbReference>
<keyword evidence="4" id="KW-1133">Transmembrane helix</keyword>
<evidence type="ECO:0000256" key="2">
    <source>
        <dbReference type="PROSITE-ProRule" id="PRU00302"/>
    </source>
</evidence>
<name>A0AAV2IWT2_KNICA</name>
<dbReference type="SUPFAM" id="SSF57535">
    <property type="entry name" value="Complement control module/SCR domain"/>
    <property type="match status" value="1"/>
</dbReference>
<gene>
    <name evidence="6" type="ORF">KC01_LOCUS1285</name>
</gene>
<dbReference type="PANTHER" id="PTHR15060:SF0">
    <property type="entry name" value="INTERLEUKIN-15 RECEPTOR SUBUNIT ALPHA"/>
    <property type="match status" value="1"/>
</dbReference>
<accession>A0AAV2IWT2</accession>
<feature type="region of interest" description="Disordered" evidence="3">
    <location>
        <begin position="152"/>
        <end position="178"/>
    </location>
</feature>
<dbReference type="PANTHER" id="PTHR15060">
    <property type="entry name" value="INTERLEUKIN-15 RECEPTOR SUBUNIT ALPHA"/>
    <property type="match status" value="1"/>
</dbReference>
<evidence type="ECO:0000313" key="6">
    <source>
        <dbReference type="EMBL" id="CAL1568721.1"/>
    </source>
</evidence>
<evidence type="ECO:0000256" key="1">
    <source>
        <dbReference type="ARBA" id="ARBA00023157"/>
    </source>
</evidence>
<dbReference type="AlphaFoldDB" id="A0AAV2IWT2"/>
<comment type="caution">
    <text evidence="2">Lacks conserved residue(s) required for the propagation of feature annotation.</text>
</comment>
<feature type="domain" description="Sushi" evidence="5">
    <location>
        <begin position="25"/>
        <end position="95"/>
    </location>
</feature>
<keyword evidence="4" id="KW-0812">Transmembrane</keyword>
<dbReference type="PROSITE" id="PS50923">
    <property type="entry name" value="SUSHI"/>
    <property type="match status" value="1"/>
</dbReference>
<dbReference type="Proteomes" id="UP001497482">
    <property type="component" value="Chromosome 1"/>
</dbReference>
<feature type="transmembrane region" description="Helical" evidence="4">
    <location>
        <begin position="216"/>
        <end position="237"/>
    </location>
</feature>
<reference evidence="6 7" key="1">
    <citation type="submission" date="2024-04" db="EMBL/GenBank/DDBJ databases">
        <authorList>
            <person name="Waldvogel A.-M."/>
            <person name="Schoenle A."/>
        </authorList>
    </citation>
    <scope>NUCLEOTIDE SEQUENCE [LARGE SCALE GENOMIC DNA]</scope>
</reference>
<dbReference type="InterPro" id="IPR035976">
    <property type="entry name" value="Sushi/SCR/CCP_sf"/>
</dbReference>
<keyword evidence="2" id="KW-0768">Sushi</keyword>
<dbReference type="InterPro" id="IPR000436">
    <property type="entry name" value="Sushi_SCR_CCP_dom"/>
</dbReference>
<dbReference type="CDD" id="cd00033">
    <property type="entry name" value="CCP"/>
    <property type="match status" value="1"/>
</dbReference>
<dbReference type="EMBL" id="OZ035823">
    <property type="protein sequence ID" value="CAL1568721.1"/>
    <property type="molecule type" value="Genomic_DNA"/>
</dbReference>
<evidence type="ECO:0000313" key="7">
    <source>
        <dbReference type="Proteomes" id="UP001497482"/>
    </source>
</evidence>
<organism evidence="6 7">
    <name type="scientific">Knipowitschia caucasica</name>
    <name type="common">Caucasian dwarf goby</name>
    <name type="synonym">Pomatoschistus caucasicus</name>
    <dbReference type="NCBI Taxonomy" id="637954"/>
    <lineage>
        <taxon>Eukaryota</taxon>
        <taxon>Metazoa</taxon>
        <taxon>Chordata</taxon>
        <taxon>Craniata</taxon>
        <taxon>Vertebrata</taxon>
        <taxon>Euteleostomi</taxon>
        <taxon>Actinopterygii</taxon>
        <taxon>Neopterygii</taxon>
        <taxon>Teleostei</taxon>
        <taxon>Neoteleostei</taxon>
        <taxon>Acanthomorphata</taxon>
        <taxon>Gobiaria</taxon>
        <taxon>Gobiiformes</taxon>
        <taxon>Gobioidei</taxon>
        <taxon>Gobiidae</taxon>
        <taxon>Gobiinae</taxon>
        <taxon>Knipowitschia</taxon>
    </lineage>
</organism>
<proteinExistence type="predicted"/>
<dbReference type="Gene3D" id="2.20.28.230">
    <property type="match status" value="1"/>
</dbReference>
<protein>
    <recommendedName>
        <fullName evidence="5">Sushi domain-containing protein</fullName>
    </recommendedName>
</protein>
<evidence type="ECO:0000259" key="5">
    <source>
        <dbReference type="PROSITE" id="PS50923"/>
    </source>
</evidence>
<evidence type="ECO:0000256" key="4">
    <source>
        <dbReference type="SAM" id="Phobius"/>
    </source>
</evidence>
<keyword evidence="1" id="KW-1015">Disulfide bond</keyword>
<evidence type="ECO:0000256" key="3">
    <source>
        <dbReference type="SAM" id="MobiDB-lite"/>
    </source>
</evidence>
<dbReference type="InterPro" id="IPR042372">
    <property type="entry name" value="IL15RA"/>
</dbReference>
<keyword evidence="4" id="KW-0472">Membrane</keyword>
<feature type="transmembrane region" description="Helical" evidence="4">
    <location>
        <begin position="7"/>
        <end position="25"/>
    </location>
</feature>
<sequence>MDPDLLAHYRVVKLIFLVVYLLLGYSCSSGTATICPCGEIPQWNQTKPSTTNCSKVNYVFRYTCIDGYVRKAGTSNLIRCTTEMKWSSPSLKCIENPMDPPKRTTSPTTPSAAVTPSIHVMSSLSTETDAGMTSTFSPPQNTGATLLTSALTESSMNTPSPAAASSSASPAPHSTSIVSSTISTPMNALVLDRTTSPTHLSINSTLLRTGSVPINVIAPVVILLLLAVGGGAGFWLYKRSKRNTNKRISEEETIPMRLQNGDT</sequence>
<keyword evidence="7" id="KW-1185">Reference proteome</keyword>
<feature type="compositionally biased region" description="Low complexity" evidence="3">
    <location>
        <begin position="159"/>
        <end position="178"/>
    </location>
</feature>